<dbReference type="EMBL" id="VIGI01000005">
    <property type="protein sequence ID" value="KAB8300397.1"/>
    <property type="molecule type" value="Genomic_DNA"/>
</dbReference>
<protein>
    <submittedName>
        <fullName evidence="1">Uncharacterized protein</fullName>
    </submittedName>
</protein>
<reference evidence="1 2" key="1">
    <citation type="submission" date="2019-06" db="EMBL/GenBank/DDBJ databases">
        <title>Genome Sequence of the Brown Rot Fungal Pathogen Monilinia laxa.</title>
        <authorList>
            <person name="De Miccolis Angelini R.M."/>
            <person name="Landi L."/>
            <person name="Abate D."/>
            <person name="Pollastro S."/>
            <person name="Romanazzi G."/>
            <person name="Faretra F."/>
        </authorList>
    </citation>
    <scope>NUCLEOTIDE SEQUENCE [LARGE SCALE GENOMIC DNA]</scope>
    <source>
        <strain evidence="1 2">Mlax316</strain>
    </source>
</reference>
<gene>
    <name evidence="1" type="ORF">EYC80_000575</name>
</gene>
<sequence length="104" mass="12213">MIPLFLLLSYNTIPRYPTSPSTYKTNIKHPRLIFSLSNKSYSNTYNTIHYTTLHYTTHYTTLHTTNSRFEIKFHDIPTYLPTDFAFDCVKINPKHPLQDGILDT</sequence>
<dbReference type="AlphaFoldDB" id="A0A5N6KB31"/>
<evidence type="ECO:0000313" key="1">
    <source>
        <dbReference type="EMBL" id="KAB8300397.1"/>
    </source>
</evidence>
<keyword evidence="2" id="KW-1185">Reference proteome</keyword>
<comment type="caution">
    <text evidence="1">The sequence shown here is derived from an EMBL/GenBank/DDBJ whole genome shotgun (WGS) entry which is preliminary data.</text>
</comment>
<accession>A0A5N6KB31</accession>
<organism evidence="1 2">
    <name type="scientific">Monilinia laxa</name>
    <name type="common">Brown rot fungus</name>
    <name type="synonym">Sclerotinia laxa</name>
    <dbReference type="NCBI Taxonomy" id="61186"/>
    <lineage>
        <taxon>Eukaryota</taxon>
        <taxon>Fungi</taxon>
        <taxon>Dikarya</taxon>
        <taxon>Ascomycota</taxon>
        <taxon>Pezizomycotina</taxon>
        <taxon>Leotiomycetes</taxon>
        <taxon>Helotiales</taxon>
        <taxon>Sclerotiniaceae</taxon>
        <taxon>Monilinia</taxon>
    </lineage>
</organism>
<name>A0A5N6KB31_MONLA</name>
<proteinExistence type="predicted"/>
<dbReference type="Proteomes" id="UP000326757">
    <property type="component" value="Unassembled WGS sequence"/>
</dbReference>
<evidence type="ECO:0000313" key="2">
    <source>
        <dbReference type="Proteomes" id="UP000326757"/>
    </source>
</evidence>